<evidence type="ECO:0000259" key="7">
    <source>
        <dbReference type="Pfam" id="PF14322"/>
    </source>
</evidence>
<comment type="subcellular location">
    <subcellularLocation>
        <location evidence="1">Cell outer membrane</location>
    </subcellularLocation>
</comment>
<dbReference type="Pfam" id="PF14322">
    <property type="entry name" value="SusD-like_3"/>
    <property type="match status" value="1"/>
</dbReference>
<dbReference type="InterPro" id="IPR012944">
    <property type="entry name" value="SusD_RagB_dom"/>
</dbReference>
<evidence type="ECO:0000313" key="8">
    <source>
        <dbReference type="EMBL" id="TKT90816.1"/>
    </source>
</evidence>
<dbReference type="AlphaFoldDB" id="A0A4U6D2F0"/>
<feature type="domain" description="RagB/SusD" evidence="6">
    <location>
        <begin position="367"/>
        <end position="512"/>
    </location>
</feature>
<keyword evidence="4" id="KW-0472">Membrane</keyword>
<evidence type="ECO:0000256" key="1">
    <source>
        <dbReference type="ARBA" id="ARBA00004442"/>
    </source>
</evidence>
<feature type="domain" description="SusD-like N-terminal" evidence="7">
    <location>
        <begin position="22"/>
        <end position="222"/>
    </location>
</feature>
<comment type="caution">
    <text evidence="8">The sequence shown here is derived from an EMBL/GenBank/DDBJ whole genome shotgun (WGS) entry which is preliminary data.</text>
</comment>
<dbReference type="InterPro" id="IPR011990">
    <property type="entry name" value="TPR-like_helical_dom_sf"/>
</dbReference>
<organism evidence="8 9">
    <name type="scientific">Dyadobacter frigoris</name>
    <dbReference type="NCBI Taxonomy" id="2576211"/>
    <lineage>
        <taxon>Bacteria</taxon>
        <taxon>Pseudomonadati</taxon>
        <taxon>Bacteroidota</taxon>
        <taxon>Cytophagia</taxon>
        <taxon>Cytophagales</taxon>
        <taxon>Spirosomataceae</taxon>
        <taxon>Dyadobacter</taxon>
    </lineage>
</organism>
<dbReference type="GO" id="GO:0009279">
    <property type="term" value="C:cell outer membrane"/>
    <property type="evidence" value="ECO:0007669"/>
    <property type="project" value="UniProtKB-SubCell"/>
</dbReference>
<dbReference type="RefSeq" id="WP_137341359.1">
    <property type="nucleotide sequence ID" value="NZ_BSQH01000003.1"/>
</dbReference>
<accession>A0A4U6D2F0</accession>
<evidence type="ECO:0000256" key="2">
    <source>
        <dbReference type="ARBA" id="ARBA00006275"/>
    </source>
</evidence>
<gene>
    <name evidence="8" type="ORF">FDK13_17775</name>
</gene>
<keyword evidence="9" id="KW-1185">Reference proteome</keyword>
<dbReference type="EMBL" id="SZVO01000008">
    <property type="protein sequence ID" value="TKT90816.1"/>
    <property type="molecule type" value="Genomic_DNA"/>
</dbReference>
<evidence type="ECO:0000256" key="3">
    <source>
        <dbReference type="ARBA" id="ARBA00022729"/>
    </source>
</evidence>
<dbReference type="OrthoDB" id="636214at2"/>
<dbReference type="PROSITE" id="PS51257">
    <property type="entry name" value="PROKAR_LIPOPROTEIN"/>
    <property type="match status" value="1"/>
</dbReference>
<dbReference type="SUPFAM" id="SSF48452">
    <property type="entry name" value="TPR-like"/>
    <property type="match status" value="1"/>
</dbReference>
<evidence type="ECO:0000256" key="5">
    <source>
        <dbReference type="ARBA" id="ARBA00023237"/>
    </source>
</evidence>
<proteinExistence type="inferred from homology"/>
<protein>
    <submittedName>
        <fullName evidence="8">RagB/SusD family nutrient uptake outer membrane protein</fullName>
    </submittedName>
</protein>
<evidence type="ECO:0000313" key="9">
    <source>
        <dbReference type="Proteomes" id="UP000304900"/>
    </source>
</evidence>
<evidence type="ECO:0000256" key="4">
    <source>
        <dbReference type="ARBA" id="ARBA00023136"/>
    </source>
</evidence>
<sequence length="521" mass="58982">MKRIKIFLFTMVLLSGCSDNLLDVKNENTYTDESYFKTQVQFNEAIIATYTVFSHMGMMSREWYFIFDLLANEAERSSALVGTELQLTDYSFTNNNDDIVGLWASLYRMIFRANLALKVMDGWEPVDDSEKVLKAQYIAEAHWLRGFAYFNLVTNWGKVPLKMTYDESKVNAAPRASVAEVWAVVESEFSLAIPDLPVKYSDDQLGRATKGAAIGFLGKTYLFQKKYDQAVTELTKLTKSPYTYSLDPVYDHLFGEDNINTPEVLFAVNHVYTTANTQYYMFGGYEGEDGKTFHTGRAQEYGFNDWENVTISDALVAAHKYADPQTGAAGYIDPRAAYTYYGSTANGGDTEYCDACAAGAIPFPFDFYSNRYRKYEPYEYQKYTEAPMSGINTHVMRYADILLMLAEANIEKSSPDIATGIGYINQVRNRPSVMAKNYATTLSQVEARTALRRERRIELAGEQSRWFDLNRWGIAKEVLNQEHPASLGQSPFLDKHVLLPIPIAERNSNAALAADIANDWN</sequence>
<dbReference type="Proteomes" id="UP000304900">
    <property type="component" value="Unassembled WGS sequence"/>
</dbReference>
<dbReference type="Gene3D" id="1.25.40.390">
    <property type="match status" value="1"/>
</dbReference>
<keyword evidence="5" id="KW-0998">Cell outer membrane</keyword>
<dbReference type="InterPro" id="IPR033985">
    <property type="entry name" value="SusD-like_N"/>
</dbReference>
<keyword evidence="3" id="KW-0732">Signal</keyword>
<reference evidence="8 9" key="1">
    <citation type="submission" date="2019-05" db="EMBL/GenBank/DDBJ databases">
        <title>Dyadobacter AR-3-8 sp. nov., isolated from arctic soil.</title>
        <authorList>
            <person name="Chaudhary D.K."/>
        </authorList>
    </citation>
    <scope>NUCLEOTIDE SEQUENCE [LARGE SCALE GENOMIC DNA]</scope>
    <source>
        <strain evidence="8 9">AR-3-8</strain>
    </source>
</reference>
<evidence type="ECO:0000259" key="6">
    <source>
        <dbReference type="Pfam" id="PF07980"/>
    </source>
</evidence>
<dbReference type="Pfam" id="PF07980">
    <property type="entry name" value="SusD_RagB"/>
    <property type="match status" value="1"/>
</dbReference>
<name>A0A4U6D2F0_9BACT</name>
<comment type="similarity">
    <text evidence="2">Belongs to the SusD family.</text>
</comment>